<keyword evidence="5 10" id="KW-0067">ATP-binding</keyword>
<dbReference type="CDD" id="cd19499">
    <property type="entry name" value="RecA-like_ClpB_Hsp104-like"/>
    <property type="match status" value="1"/>
</dbReference>
<dbReference type="InterPro" id="IPR004176">
    <property type="entry name" value="Clp_R_N"/>
</dbReference>
<evidence type="ECO:0000256" key="5">
    <source>
        <dbReference type="ARBA" id="ARBA00022840"/>
    </source>
</evidence>
<proteinExistence type="inferred from homology"/>
<reference evidence="13 14" key="1">
    <citation type="submission" date="2020-08" db="EMBL/GenBank/DDBJ databases">
        <title>Genome public.</title>
        <authorList>
            <person name="Liu C."/>
            <person name="Sun Q."/>
        </authorList>
    </citation>
    <scope>NUCLEOTIDE SEQUENCE [LARGE SCALE GENOMIC DNA]</scope>
    <source>
        <strain evidence="13 14">NSJ-79</strain>
    </source>
</reference>
<evidence type="ECO:0000256" key="4">
    <source>
        <dbReference type="ARBA" id="ARBA00022741"/>
    </source>
</evidence>
<keyword evidence="14" id="KW-1185">Reference proteome</keyword>
<dbReference type="PROSITE" id="PS00871">
    <property type="entry name" value="CLPAB_2"/>
    <property type="match status" value="1"/>
</dbReference>
<comment type="subunit">
    <text evidence="11">Homohexamer; The oligomerization is ATP-dependent.</text>
</comment>
<dbReference type="SUPFAM" id="SSF52540">
    <property type="entry name" value="P-loop containing nucleoside triphosphate hydrolases"/>
    <property type="match status" value="2"/>
</dbReference>
<keyword evidence="3 9" id="KW-0677">Repeat</keyword>
<dbReference type="Gene3D" id="1.10.1780.10">
    <property type="entry name" value="Clp, N-terminal domain"/>
    <property type="match status" value="1"/>
</dbReference>
<dbReference type="NCBIfam" id="TIGR03346">
    <property type="entry name" value="chaperone_ClpB"/>
    <property type="match status" value="1"/>
</dbReference>
<dbReference type="PANTHER" id="PTHR11638:SF18">
    <property type="entry name" value="HEAT SHOCK PROTEIN 104"/>
    <property type="match status" value="1"/>
</dbReference>
<evidence type="ECO:0000256" key="6">
    <source>
        <dbReference type="ARBA" id="ARBA00023054"/>
    </source>
</evidence>
<dbReference type="InterPro" id="IPR050130">
    <property type="entry name" value="ClpA_ClpB"/>
</dbReference>
<keyword evidence="11" id="KW-0346">Stress response</keyword>
<evidence type="ECO:0000259" key="12">
    <source>
        <dbReference type="PROSITE" id="PS51903"/>
    </source>
</evidence>
<comment type="subcellular location">
    <subcellularLocation>
        <location evidence="11">Cytoplasm</location>
    </subcellularLocation>
</comment>
<dbReference type="InterPro" id="IPR018368">
    <property type="entry name" value="ClpA/B_CS1"/>
</dbReference>
<dbReference type="InterPro" id="IPR001270">
    <property type="entry name" value="ClpA/B"/>
</dbReference>
<evidence type="ECO:0000256" key="11">
    <source>
        <dbReference type="RuleBase" id="RU362034"/>
    </source>
</evidence>
<dbReference type="PROSITE" id="PS51903">
    <property type="entry name" value="CLP_R"/>
    <property type="match status" value="1"/>
</dbReference>
<dbReference type="Gene3D" id="3.40.50.300">
    <property type="entry name" value="P-loop containing nucleotide triphosphate hydrolases"/>
    <property type="match status" value="3"/>
</dbReference>
<dbReference type="SMART" id="SM00382">
    <property type="entry name" value="AAA"/>
    <property type="match status" value="2"/>
</dbReference>
<dbReference type="Gene3D" id="1.10.8.60">
    <property type="match status" value="1"/>
</dbReference>
<dbReference type="Proteomes" id="UP000651475">
    <property type="component" value="Unassembled WGS sequence"/>
</dbReference>
<dbReference type="CDD" id="cd00009">
    <property type="entry name" value="AAA"/>
    <property type="match status" value="1"/>
</dbReference>
<feature type="coiled-coil region" evidence="11">
    <location>
        <begin position="410"/>
        <end position="528"/>
    </location>
</feature>
<dbReference type="InterPro" id="IPR003593">
    <property type="entry name" value="AAA+_ATPase"/>
</dbReference>
<evidence type="ECO:0000256" key="3">
    <source>
        <dbReference type="ARBA" id="ARBA00022737"/>
    </source>
</evidence>
<dbReference type="InterPro" id="IPR003959">
    <property type="entry name" value="ATPase_AAA_core"/>
</dbReference>
<dbReference type="InterPro" id="IPR028299">
    <property type="entry name" value="ClpA/B_CS2"/>
</dbReference>
<evidence type="ECO:0000256" key="9">
    <source>
        <dbReference type="PROSITE-ProRule" id="PRU01251"/>
    </source>
</evidence>
<dbReference type="InterPro" id="IPR027417">
    <property type="entry name" value="P-loop_NTPase"/>
</dbReference>
<evidence type="ECO:0000256" key="2">
    <source>
        <dbReference type="ARBA" id="ARBA00017574"/>
    </source>
</evidence>
<dbReference type="EMBL" id="JACOOJ010000056">
    <property type="protein sequence ID" value="MBC5634907.1"/>
    <property type="molecule type" value="Genomic_DNA"/>
</dbReference>
<evidence type="ECO:0000256" key="8">
    <source>
        <dbReference type="ARBA" id="ARBA00026057"/>
    </source>
</evidence>
<comment type="similarity">
    <text evidence="1 10">Belongs to the ClpA/ClpB family.</text>
</comment>
<dbReference type="Pfam" id="PF17871">
    <property type="entry name" value="AAA_lid_9"/>
    <property type="match status" value="1"/>
</dbReference>
<keyword evidence="11" id="KW-0963">Cytoplasm</keyword>
<comment type="caution">
    <text evidence="13">The sequence shown here is derived from an EMBL/GenBank/DDBJ whole genome shotgun (WGS) entry which is preliminary data.</text>
</comment>
<keyword evidence="4 10" id="KW-0547">Nucleotide-binding</keyword>
<dbReference type="PANTHER" id="PTHR11638">
    <property type="entry name" value="ATP-DEPENDENT CLP PROTEASE"/>
    <property type="match status" value="1"/>
</dbReference>
<dbReference type="Pfam" id="PF02861">
    <property type="entry name" value="Clp_N"/>
    <property type="match status" value="1"/>
</dbReference>
<dbReference type="InterPro" id="IPR036628">
    <property type="entry name" value="Clp_N_dom_sf"/>
</dbReference>
<accession>A0ABR7DU10</accession>
<evidence type="ECO:0000256" key="10">
    <source>
        <dbReference type="RuleBase" id="RU004432"/>
    </source>
</evidence>
<evidence type="ECO:0000313" key="14">
    <source>
        <dbReference type="Proteomes" id="UP000651475"/>
    </source>
</evidence>
<dbReference type="InterPro" id="IPR017730">
    <property type="entry name" value="Chaperonin_ClpB"/>
</dbReference>
<protein>
    <recommendedName>
        <fullName evidence="2 11">Chaperone protein ClpB</fullName>
    </recommendedName>
</protein>
<dbReference type="InterPro" id="IPR019489">
    <property type="entry name" value="Clp_ATPase_C"/>
</dbReference>
<evidence type="ECO:0000256" key="1">
    <source>
        <dbReference type="ARBA" id="ARBA00008675"/>
    </source>
</evidence>
<dbReference type="Pfam" id="PF10431">
    <property type="entry name" value="ClpB_D2-small"/>
    <property type="match status" value="1"/>
</dbReference>
<gene>
    <name evidence="11 13" type="primary">clpB</name>
    <name evidence="13" type="ORF">H8S65_19385</name>
</gene>
<feature type="domain" description="Clp R" evidence="12">
    <location>
        <begin position="3"/>
        <end position="144"/>
    </location>
</feature>
<dbReference type="Pfam" id="PF00004">
    <property type="entry name" value="AAA"/>
    <property type="match status" value="1"/>
</dbReference>
<keyword evidence="7 10" id="KW-0143">Chaperone</keyword>
<evidence type="ECO:0000256" key="7">
    <source>
        <dbReference type="ARBA" id="ARBA00023186"/>
    </source>
</evidence>
<name>A0ABR7DU10_9BACT</name>
<comment type="function">
    <text evidence="11">Part of a stress-induced multi-chaperone system, it is involved in the recovery of the cell from heat-induced damage, in cooperation with DnaK, DnaJ and GrpE.</text>
</comment>
<keyword evidence="6 11" id="KW-0175">Coiled coil</keyword>
<dbReference type="SMART" id="SM01086">
    <property type="entry name" value="ClpB_D2-small"/>
    <property type="match status" value="1"/>
</dbReference>
<dbReference type="InterPro" id="IPR041546">
    <property type="entry name" value="ClpA/ClpB_AAA_lid"/>
</dbReference>
<dbReference type="PRINTS" id="PR00300">
    <property type="entry name" value="CLPPROTEASEA"/>
</dbReference>
<comment type="subunit">
    <text evidence="8">Homohexamer. The oligomerization is ATP-dependent.</text>
</comment>
<dbReference type="PROSITE" id="PS00870">
    <property type="entry name" value="CLPAB_1"/>
    <property type="match status" value="1"/>
</dbReference>
<evidence type="ECO:0000313" key="13">
    <source>
        <dbReference type="EMBL" id="MBC5634907.1"/>
    </source>
</evidence>
<dbReference type="RefSeq" id="WP_186931473.1">
    <property type="nucleotide sequence ID" value="NZ_JACOOJ010000056.1"/>
</dbReference>
<dbReference type="SUPFAM" id="SSF81923">
    <property type="entry name" value="Double Clp-N motif"/>
    <property type="match status" value="1"/>
</dbReference>
<dbReference type="Pfam" id="PF07724">
    <property type="entry name" value="AAA_2"/>
    <property type="match status" value="1"/>
</dbReference>
<organism evidence="13 14">
    <name type="scientific">Parabacteroides hominis</name>
    <dbReference type="NCBI Taxonomy" id="2763057"/>
    <lineage>
        <taxon>Bacteria</taxon>
        <taxon>Pseudomonadati</taxon>
        <taxon>Bacteroidota</taxon>
        <taxon>Bacteroidia</taxon>
        <taxon>Bacteroidales</taxon>
        <taxon>Tannerellaceae</taxon>
        <taxon>Parabacteroides</taxon>
    </lineage>
</organism>
<sequence>MNLNNFTIKAQEAVQQAVQLATQNGQQAIEAVHLLKGVIMTGESVTNFIFQKLGVNIQNLNRVLDAQISSLPKVSGGEPYLSSEANAVLQKAIDYSSKMGDQYVSLEPIILALFTEKSTASQILKDAGVTENELRQAIEELRKGNKVTSQSAEDTYDALGKYAINLNERARSGKLDPVIGRDDEIRRVLQILSRRTKNNPILIGEPGVGKTAIAEGLAHRIVRGDVPENLKSKQIFSLDMGALVAGAKYKGEFEERLKAVVNEVTKSDGEIILFIDEIHTLVGAGKGEGAMDAANILKPALARGELRSIGATTLDEYQKYFEKDKALERRFQIVMVDEPNELDAISILRGLKEKYENHHKVRIKDDAIIAAVQLSTRYITDRFLPDKAIDLMDEAAARLRLQIDSVPESLDEVSRRIKQLEIEREAIKRENDKGKLEQLNKEIADLKDEETKQKAQWQSEKEQINKIQQNKIDIENLKFEADKAEREGDYGKVAEIRYGKIKQKEEEIEEVQEKLKTMQGAAAMIKEEVDSEDIADVVSRWTGIPVSKMMQSEKEKLLHLESELHTRVIGQEEAISAIADAVRRSRAGLQDPKRPIGSFIFLGTTGVGKTELAKALAEYLFDDENMMTRIDMSEYQEKFSATRLIGAPPGYVGYDEGGQLTEAIRRKPYSVVLFDEIEKAHPDVFNILLQVLDDGRLTDNKGRVVNFKNTIIIMTSNMGSSLIRENFEKMTPETHDQVVDETKIQVLELLKKTIRPEFLNRIDDIIMFTPLNEEEIRKIVTVQLNSVKKMLAQNGIALEFTDAALAFISDKGFDPQFGARPVKRVIQKYVLNELSKELLGGKINKDRPITIDSDGATLVFKN</sequence>